<sequence length="98" mass="11097">MSNNSTSKFRPRKHIISLGWFSFIMISSFTGLIRDGNFGSLPINFLIGSIPVAIGHNLDIQNQKKEQKLLLAEQEKRKLKLMVDLAVSQTLLERAENL</sequence>
<accession>A0A3N6RRT1</accession>
<proteinExistence type="predicted"/>
<feature type="transmembrane region" description="Helical" evidence="1">
    <location>
        <begin position="39"/>
        <end position="58"/>
    </location>
</feature>
<name>A0A3N6RRT1_9CYAN</name>
<protein>
    <submittedName>
        <fullName evidence="2">Uncharacterized protein</fullName>
    </submittedName>
</protein>
<gene>
    <name evidence="2" type="ORF">D5R40_00890</name>
</gene>
<keyword evidence="1" id="KW-1133">Transmembrane helix</keyword>
<reference evidence="2 3" key="1">
    <citation type="journal article" date="2018" name="ACS Chem. Biol.">
        <title>Ketoreductase domain dysfunction expands chemodiversity: malyngamide biosynthesis in the cyanobacterium Okeania hirsuta.</title>
        <authorList>
            <person name="Moss N.A."/>
            <person name="Leao T."/>
            <person name="Rankin M."/>
            <person name="McCullough T.M."/>
            <person name="Qu P."/>
            <person name="Korobeynikov A."/>
            <person name="Smith J.L."/>
            <person name="Gerwick L."/>
            <person name="Gerwick W.H."/>
        </authorList>
    </citation>
    <scope>NUCLEOTIDE SEQUENCE [LARGE SCALE GENOMIC DNA]</scope>
    <source>
        <strain evidence="2 3">PAB10Feb10-1</strain>
    </source>
</reference>
<dbReference type="Proteomes" id="UP000269154">
    <property type="component" value="Unassembled WGS sequence"/>
</dbReference>
<dbReference type="AlphaFoldDB" id="A0A3N6RRT1"/>
<evidence type="ECO:0000313" key="3">
    <source>
        <dbReference type="Proteomes" id="UP000269154"/>
    </source>
</evidence>
<comment type="caution">
    <text evidence="2">The sequence shown here is derived from an EMBL/GenBank/DDBJ whole genome shotgun (WGS) entry which is preliminary data.</text>
</comment>
<keyword evidence="1" id="KW-0812">Transmembrane</keyword>
<keyword evidence="3" id="KW-1185">Reference proteome</keyword>
<feature type="transmembrane region" description="Helical" evidence="1">
    <location>
        <begin position="15"/>
        <end position="33"/>
    </location>
</feature>
<dbReference type="OrthoDB" id="9882589at2"/>
<dbReference type="EMBL" id="RCBY01000003">
    <property type="protein sequence ID" value="RQH57420.1"/>
    <property type="molecule type" value="Genomic_DNA"/>
</dbReference>
<evidence type="ECO:0000313" key="2">
    <source>
        <dbReference type="EMBL" id="RQH57420.1"/>
    </source>
</evidence>
<organism evidence="2 3">
    <name type="scientific">Okeania hirsuta</name>
    <dbReference type="NCBI Taxonomy" id="1458930"/>
    <lineage>
        <taxon>Bacteria</taxon>
        <taxon>Bacillati</taxon>
        <taxon>Cyanobacteriota</taxon>
        <taxon>Cyanophyceae</taxon>
        <taxon>Oscillatoriophycideae</taxon>
        <taxon>Oscillatoriales</taxon>
        <taxon>Microcoleaceae</taxon>
        <taxon>Okeania</taxon>
    </lineage>
</organism>
<evidence type="ECO:0000256" key="1">
    <source>
        <dbReference type="SAM" id="Phobius"/>
    </source>
</evidence>
<dbReference type="RefSeq" id="WP_124143831.1">
    <property type="nucleotide sequence ID" value="NZ_CAWOKI010000372.1"/>
</dbReference>
<keyword evidence="1" id="KW-0472">Membrane</keyword>